<evidence type="ECO:0000256" key="6">
    <source>
        <dbReference type="ARBA" id="ARBA00023054"/>
    </source>
</evidence>
<keyword evidence="15" id="KW-1185">Reference proteome</keyword>
<dbReference type="InterPro" id="IPR022164">
    <property type="entry name" value="Kinesin-like"/>
</dbReference>
<dbReference type="Pfam" id="PF00225">
    <property type="entry name" value="Kinesin"/>
    <property type="match status" value="1"/>
</dbReference>
<dbReference type="SUPFAM" id="SSF49879">
    <property type="entry name" value="SMAD/FHA domain"/>
    <property type="match status" value="1"/>
</dbReference>
<dbReference type="OrthoDB" id="3176171at2759"/>
<dbReference type="Gene3D" id="3.40.850.10">
    <property type="entry name" value="Kinesin motor domain"/>
    <property type="match status" value="1"/>
</dbReference>
<comment type="subcellular location">
    <subcellularLocation>
        <location evidence="1">Cytoplasm</location>
        <location evidence="1">Cytoskeleton</location>
    </subcellularLocation>
</comment>
<evidence type="ECO:0000256" key="4">
    <source>
        <dbReference type="ARBA" id="ARBA00022741"/>
    </source>
</evidence>
<evidence type="ECO:0000256" key="7">
    <source>
        <dbReference type="ARBA" id="ARBA00023175"/>
    </source>
</evidence>
<dbReference type="Gene3D" id="2.60.200.20">
    <property type="match status" value="1"/>
</dbReference>
<evidence type="ECO:0000256" key="9">
    <source>
        <dbReference type="PROSITE-ProRule" id="PRU00283"/>
    </source>
</evidence>
<comment type="similarity">
    <text evidence="9">Belongs to the TRAFAC class myosin-kinesin ATPase superfamily. Kinesin family.</text>
</comment>
<evidence type="ECO:0000313" key="15">
    <source>
        <dbReference type="Proteomes" id="UP000193719"/>
    </source>
</evidence>
<dbReference type="PROSITE" id="PS50067">
    <property type="entry name" value="KINESIN_MOTOR_2"/>
    <property type="match status" value="1"/>
</dbReference>
<feature type="compositionally biased region" description="Acidic residues" evidence="11">
    <location>
        <begin position="1122"/>
        <end position="1139"/>
    </location>
</feature>
<feature type="region of interest" description="Disordered" evidence="11">
    <location>
        <begin position="1321"/>
        <end position="1355"/>
    </location>
</feature>
<dbReference type="PANTHER" id="PTHR47117">
    <property type="entry name" value="STAR-RELATED LIPID TRANSFER PROTEIN 9"/>
    <property type="match status" value="1"/>
</dbReference>
<dbReference type="InterPro" id="IPR032405">
    <property type="entry name" value="Kinesin_assoc"/>
</dbReference>
<feature type="compositionally biased region" description="Basic and acidic residues" evidence="11">
    <location>
        <begin position="1092"/>
        <end position="1105"/>
    </location>
</feature>
<dbReference type="GO" id="GO:0003777">
    <property type="term" value="F:microtubule motor activity"/>
    <property type="evidence" value="ECO:0007669"/>
    <property type="project" value="InterPro"/>
</dbReference>
<feature type="region of interest" description="Disordered" evidence="11">
    <location>
        <begin position="1201"/>
        <end position="1228"/>
    </location>
</feature>
<feature type="domain" description="PH" evidence="12">
    <location>
        <begin position="1918"/>
        <end position="2021"/>
    </location>
</feature>
<dbReference type="Gene3D" id="6.10.250.2520">
    <property type="match status" value="1"/>
</dbReference>
<feature type="compositionally biased region" description="Polar residues" evidence="11">
    <location>
        <begin position="1398"/>
        <end position="1407"/>
    </location>
</feature>
<evidence type="ECO:0000256" key="8">
    <source>
        <dbReference type="ARBA" id="ARBA00023212"/>
    </source>
</evidence>
<sequence>MSSVKVAVRVRPFNRREIKKNTKCIVSFKDNTVSIEKQVPNNQIYAKTNDDVIIKTFCFDHCFWSFNKEHEQYASQKIIYDDLGKELLDHAFMGYNTCIFAYGQTGAGKSYTMMGHNEDKGIIPLACEDMFRRIKNNRDENLTFLVEVSYIEIYCERVRDLLNPSNKENLRVREHPILGPYVEDLSKLLVTSHDEIINVMDEGNKSRTVASTKMNEVSSRSHAVFTIKLTQKHINKETNVTTQKESRVSFVDLAGSERINSTKNTGVRLKEGVNINKSLTTLGKVISALAEQSAKNISSGNSSSSSIVKSPRLKSGRATPEYHIPYRDSVLTWLLKDSLGGNSKTVVIAAISPADVNYEETLSTLRFAERAKRVVNTAVINESNNMKLVDELKKEVESLKKELESMKKMESLNQDSQNVSELQDLLSANEKLVNELNMSWEEKLRESENIHKQRENALEDLGITLGKKNDILGLRSPQKIPHLVNLNEDPLMSECLLYQIRPGITRVGKYKVSTNAEILLTGVNVKDNHCYFENNNGTVTLYPNSENNAITLVNGRRIYKPRVLKSGYRVIIGEYHVFRFINPEEARKERNLIEKYNSNINDAEDTISDFSTLSSCDKDWYYAQREKLNREGIYSAAISSADSIAEIQTNDETTSTTSSSVSYKQMRPDISKFEKRNAHINTMLSNIITNYSYLNKENNGGKYSPSLKSKLSISSLKQFSDNGSNKSFDPSGFPNILIQDANSNSNKRCSDDFTRLANTSFNKFKMETRDRRSHSLSYANSRQKPFNIFKHEFQKYNASTTNLELKDYTINPQYFSGEASPTLSPTHKKSLLFRNGKMDERGDRAYLNHFQLIDGIERDPQALMEKFFNFWKSRNFVKLSEAITKNQMNIKQANIISKELNMNIVYQFIVTNDIYPLPKSFWEISLEHDVTISEIKVNEVFEDLSKIKKENDAYIHSFSRRSEHFAKEYPYRLIIKVIDGGNNKIYYWSLNEFLDRLNQMKVIYESNILNNKIVYDPYNNMIDPFRENCKCPFMLVGYSKCLLSSLLYSKYDINYTFRLPIIEWQTGRRKGYLSIKFLSIYDAVEDEYITTENEHGNDSYMEKNSEPSSEGSHYPKERIENSEEAEANGDDDDDDDEKEENISNNRLKPPSTLPMNKSSIKVGTELYFDIIIEKIEGISEDEYTQVHCQFNTSDFNKKLKVKNKKKANKRSTTSNGLQEKSQQDEDNESLFTTNIKTGFKDNAILFNYSQTIHLHVTKNILRNLKYGYLRFEIFGSKPEGTVSSFINDLYTKENLDYKEFIIQEDGDSKDGIENKTVEKIVDQTNMNDSENKENEKATNEESKNIDNSNVESVNKLSNNNEPFVELGKEHNDNENVYNVGSLKEFNDNEIFTINENESTENMTSHLSSSEDDPTTLTDSSESQLPTQSPSQQTLNKENENGGGTLKRLKNRFSSFSLTVKRRSNIIEGFNPDTDLPQMRRKRTIIRKASKTFKKFSSKSDSLGVNEPETLSRKASIISEIPLESINIYRHNIIVSLKICELSADGTYEPVNVQYLSSDDLGAFLIHQGLQRRIELEIIHTSGDSLPIKCIKSFSLSDIRKTGIKSKKLYEPSFTYDQCKPVSLVPLKNQTQGIYKSGKRSLVSTYAWDSSLHESLFLNKETEKETKIVVRVEFDVSFEGQPTPSGIKIDVKDYCHDEEKANNPFNNIRINDSCKMTMDIALIIQNRQESSNIFTSLFSKSNYITKQYVETFNLILNKDEDGQKNCLLQLPKEEVYVRGQEVLGLLKFLNAEYLILQSINMMKKRRNNQMAEFSRQYLYIEDCARQKQKKEEKEEVEEVEDDHTFSFRIPTSPSVRSPIRNADKYISVIYLWKNCTIFKNRIIKRCFYLDRKEDQADAVKNESLLYYTPEFSKIRYTTLIQRKGYLYYPDPEVEVVNESSWFKSYVVIQRPYLYIYKNKNMVDIIDVINLLDAKVSYNQELKKTMNKEFVFEVYTQYHSVILQASNKKDMIQWITTIDPLGVGIAMSNIHQQK</sequence>
<evidence type="ECO:0000313" key="14">
    <source>
        <dbReference type="EMBL" id="ORX53879.1"/>
    </source>
</evidence>
<dbReference type="Pfam" id="PF12473">
    <property type="entry name" value="DUF3694"/>
    <property type="match status" value="1"/>
</dbReference>
<keyword evidence="4 9" id="KW-0547">Nucleotide-binding</keyword>
<dbReference type="CDD" id="cd01365">
    <property type="entry name" value="KISc_KIF1A_KIF1B"/>
    <property type="match status" value="1"/>
</dbReference>
<dbReference type="SMART" id="SM00233">
    <property type="entry name" value="PH"/>
    <property type="match status" value="1"/>
</dbReference>
<gene>
    <name evidence="14" type="ORF">BCR36DRAFT_411024</name>
</gene>
<dbReference type="GO" id="GO:0010970">
    <property type="term" value="P:transport along microtubule"/>
    <property type="evidence" value="ECO:0007669"/>
    <property type="project" value="UniProtKB-ARBA"/>
</dbReference>
<keyword evidence="5 9" id="KW-0067">ATP-binding</keyword>
<keyword evidence="7 9" id="KW-0505">Motor protein</keyword>
<evidence type="ECO:0000256" key="11">
    <source>
        <dbReference type="SAM" id="MobiDB-lite"/>
    </source>
</evidence>
<dbReference type="PRINTS" id="PR00380">
    <property type="entry name" value="KINESINHEAVY"/>
</dbReference>
<feature type="binding site" evidence="9">
    <location>
        <begin position="103"/>
        <end position="110"/>
    </location>
    <ligand>
        <name>ATP</name>
        <dbReference type="ChEBI" id="CHEBI:30616"/>
    </ligand>
</feature>
<dbReference type="InterPro" id="IPR001752">
    <property type="entry name" value="Kinesin_motor_dom"/>
</dbReference>
<feature type="compositionally biased region" description="Polar residues" evidence="11">
    <location>
        <begin position="1345"/>
        <end position="1355"/>
    </location>
</feature>
<feature type="coiled-coil region" evidence="10">
    <location>
        <begin position="382"/>
        <end position="409"/>
    </location>
</feature>
<dbReference type="InterPro" id="IPR027417">
    <property type="entry name" value="P-loop_NTPase"/>
</dbReference>
<dbReference type="GO" id="GO:0008017">
    <property type="term" value="F:microtubule binding"/>
    <property type="evidence" value="ECO:0007669"/>
    <property type="project" value="InterPro"/>
</dbReference>
<dbReference type="SUPFAM" id="SSF52540">
    <property type="entry name" value="P-loop containing nucleoside triphosphate hydrolases"/>
    <property type="match status" value="1"/>
</dbReference>
<comment type="caution">
    <text evidence="14">The sequence shown here is derived from an EMBL/GenBank/DDBJ whole genome shotgun (WGS) entry which is preliminary data.</text>
</comment>
<dbReference type="GO" id="GO:0005524">
    <property type="term" value="F:ATP binding"/>
    <property type="evidence" value="ECO:0007669"/>
    <property type="project" value="UniProtKB-UniRule"/>
</dbReference>
<reference evidence="14 15" key="1">
    <citation type="submission" date="2016-08" db="EMBL/GenBank/DDBJ databases">
        <title>Genomes of anaerobic fungi encode conserved fungal cellulosomes for biomass hydrolysis.</title>
        <authorList>
            <consortium name="DOE Joint Genome Institute"/>
            <person name="Haitjema C.H."/>
            <person name="Gilmore S.P."/>
            <person name="Henske J.K."/>
            <person name="Solomon K.V."/>
            <person name="De Groot R."/>
            <person name="Kuo A."/>
            <person name="Mondo S.J."/>
            <person name="Salamov A.A."/>
            <person name="Labutti K."/>
            <person name="Zhao Z."/>
            <person name="Chiniquy J."/>
            <person name="Barry K."/>
            <person name="Brewer H.M."/>
            <person name="Purvine S.O."/>
            <person name="Wright A.T."/>
            <person name="Boxma B."/>
            <person name="Van Alen T."/>
            <person name="Hackstein J.H."/>
            <person name="Baker S.E."/>
            <person name="Grigoriev I.V."/>
            <person name="O'Malley M.A."/>
        </authorList>
    </citation>
    <scope>NUCLEOTIDE SEQUENCE [LARGE SCALE GENOMIC DNA]</scope>
    <source>
        <strain evidence="15">finn</strain>
    </source>
</reference>
<dbReference type="InterPro" id="IPR008984">
    <property type="entry name" value="SMAD_FHA_dom_sf"/>
</dbReference>
<proteinExistence type="inferred from homology"/>
<keyword evidence="3" id="KW-0493">Microtubule</keyword>
<dbReference type="EMBL" id="MCFH01000012">
    <property type="protein sequence ID" value="ORX53879.1"/>
    <property type="molecule type" value="Genomic_DNA"/>
</dbReference>
<dbReference type="Pfam" id="PF00498">
    <property type="entry name" value="FHA"/>
    <property type="match status" value="1"/>
</dbReference>
<dbReference type="PROSITE" id="PS50003">
    <property type="entry name" value="PH_DOMAIN"/>
    <property type="match status" value="1"/>
</dbReference>
<evidence type="ECO:0000256" key="2">
    <source>
        <dbReference type="ARBA" id="ARBA00022490"/>
    </source>
</evidence>
<feature type="compositionally biased region" description="Polar residues" evidence="11">
    <location>
        <begin position="1210"/>
        <end position="1220"/>
    </location>
</feature>
<evidence type="ECO:0000256" key="3">
    <source>
        <dbReference type="ARBA" id="ARBA00022701"/>
    </source>
</evidence>
<dbReference type="InterPro" id="IPR001849">
    <property type="entry name" value="PH_domain"/>
</dbReference>
<feature type="compositionally biased region" description="Low complexity" evidence="11">
    <location>
        <begin position="1419"/>
        <end position="1434"/>
    </location>
</feature>
<evidence type="ECO:0000256" key="5">
    <source>
        <dbReference type="ARBA" id="ARBA00022840"/>
    </source>
</evidence>
<evidence type="ECO:0000259" key="13">
    <source>
        <dbReference type="PROSITE" id="PS50067"/>
    </source>
</evidence>
<dbReference type="Gene3D" id="2.30.29.30">
    <property type="entry name" value="Pleckstrin-homology domain (PH domain)/Phosphotyrosine-binding domain (PTB)"/>
    <property type="match status" value="1"/>
</dbReference>
<accession>A0A1Y1VED4</accession>
<dbReference type="InterPro" id="IPR011993">
    <property type="entry name" value="PH-like_dom_sf"/>
</dbReference>
<dbReference type="Proteomes" id="UP000193719">
    <property type="component" value="Unassembled WGS sequence"/>
</dbReference>
<dbReference type="GO" id="GO:0005874">
    <property type="term" value="C:microtubule"/>
    <property type="evidence" value="ECO:0007669"/>
    <property type="project" value="UniProtKB-KW"/>
</dbReference>
<dbReference type="Pfam" id="PF16183">
    <property type="entry name" value="Kinesin_assoc"/>
    <property type="match status" value="1"/>
</dbReference>
<feature type="coiled-coil region" evidence="10">
    <location>
        <begin position="586"/>
        <end position="613"/>
    </location>
</feature>
<organism evidence="14 15">
    <name type="scientific">Piromyces finnis</name>
    <dbReference type="NCBI Taxonomy" id="1754191"/>
    <lineage>
        <taxon>Eukaryota</taxon>
        <taxon>Fungi</taxon>
        <taxon>Fungi incertae sedis</taxon>
        <taxon>Chytridiomycota</taxon>
        <taxon>Chytridiomycota incertae sedis</taxon>
        <taxon>Neocallimastigomycetes</taxon>
        <taxon>Neocallimastigales</taxon>
        <taxon>Neocallimastigaceae</taxon>
        <taxon>Piromyces</taxon>
    </lineage>
</organism>
<dbReference type="InterPro" id="IPR036961">
    <property type="entry name" value="Kinesin_motor_dom_sf"/>
</dbReference>
<dbReference type="STRING" id="1754191.A0A1Y1VED4"/>
<reference evidence="14 15" key="2">
    <citation type="submission" date="2016-08" db="EMBL/GenBank/DDBJ databases">
        <title>Pervasive Adenine N6-methylation of Active Genes in Fungi.</title>
        <authorList>
            <consortium name="DOE Joint Genome Institute"/>
            <person name="Mondo S.J."/>
            <person name="Dannebaum R.O."/>
            <person name="Kuo R.C."/>
            <person name="Labutti K."/>
            <person name="Haridas S."/>
            <person name="Kuo A."/>
            <person name="Salamov A."/>
            <person name="Ahrendt S.R."/>
            <person name="Lipzen A."/>
            <person name="Sullivan W."/>
            <person name="Andreopoulos W.B."/>
            <person name="Clum A."/>
            <person name="Lindquist E."/>
            <person name="Daum C."/>
            <person name="Ramamoorthy G.K."/>
            <person name="Gryganskyi A."/>
            <person name="Culley D."/>
            <person name="Magnuson J.K."/>
            <person name="James T.Y."/>
            <person name="O'Malley M.A."/>
            <person name="Stajich J.E."/>
            <person name="Spatafora J.W."/>
            <person name="Visel A."/>
            <person name="Grigoriev I.V."/>
        </authorList>
    </citation>
    <scope>NUCLEOTIDE SEQUENCE [LARGE SCALE GENOMIC DNA]</scope>
    <source>
        <strain evidence="15">finn</strain>
    </source>
</reference>
<protein>
    <submittedName>
        <fullName evidence="14">Kinesin-domain-containing protein</fullName>
    </submittedName>
</protein>
<feature type="domain" description="Kinesin motor" evidence="13">
    <location>
        <begin position="3"/>
        <end position="374"/>
    </location>
</feature>
<evidence type="ECO:0000256" key="10">
    <source>
        <dbReference type="SAM" id="Coils"/>
    </source>
</evidence>
<dbReference type="InterPro" id="IPR019821">
    <property type="entry name" value="Kinesin_motor_CS"/>
</dbReference>
<dbReference type="SMART" id="SM00129">
    <property type="entry name" value="KISc"/>
    <property type="match status" value="1"/>
</dbReference>
<dbReference type="SUPFAM" id="SSF50729">
    <property type="entry name" value="PH domain-like"/>
    <property type="match status" value="1"/>
</dbReference>
<dbReference type="Pfam" id="PF00169">
    <property type="entry name" value="PH"/>
    <property type="match status" value="1"/>
</dbReference>
<feature type="region of interest" description="Disordered" evidence="11">
    <location>
        <begin position="1092"/>
        <end position="1156"/>
    </location>
</feature>
<evidence type="ECO:0000256" key="1">
    <source>
        <dbReference type="ARBA" id="ARBA00004245"/>
    </source>
</evidence>
<dbReference type="PROSITE" id="PS00411">
    <property type="entry name" value="KINESIN_MOTOR_1"/>
    <property type="match status" value="1"/>
</dbReference>
<keyword evidence="8" id="KW-0206">Cytoskeleton</keyword>
<dbReference type="FunFam" id="3.40.850.10:FF:000021">
    <property type="entry name" value="kinesin-like protein KIF16B isoform X1"/>
    <property type="match status" value="1"/>
</dbReference>
<feature type="compositionally biased region" description="Basic and acidic residues" evidence="11">
    <location>
        <begin position="1329"/>
        <end position="1344"/>
    </location>
</feature>
<dbReference type="InterPro" id="IPR000253">
    <property type="entry name" value="FHA_dom"/>
</dbReference>
<name>A0A1Y1VED4_9FUNG</name>
<evidence type="ECO:0000259" key="12">
    <source>
        <dbReference type="PROSITE" id="PS50003"/>
    </source>
</evidence>
<keyword evidence="2" id="KW-0963">Cytoplasm</keyword>
<keyword evidence="6 10" id="KW-0175">Coiled coil</keyword>
<feature type="region of interest" description="Disordered" evidence="11">
    <location>
        <begin position="1398"/>
        <end position="1446"/>
    </location>
</feature>